<keyword evidence="2" id="KW-0812">Transmembrane</keyword>
<feature type="transmembrane region" description="Helical" evidence="2">
    <location>
        <begin position="350"/>
        <end position="372"/>
    </location>
</feature>
<dbReference type="PANTHER" id="PTHR43081">
    <property type="entry name" value="ADENYLATE CYCLASE, TERMINAL-DIFFERENTIATION SPECIFIC-RELATED"/>
    <property type="match status" value="1"/>
</dbReference>
<dbReference type="Gene3D" id="3.30.70.1230">
    <property type="entry name" value="Nucleotide cyclase"/>
    <property type="match status" value="1"/>
</dbReference>
<evidence type="ECO:0000259" key="3">
    <source>
        <dbReference type="PROSITE" id="PS50125"/>
    </source>
</evidence>
<dbReference type="PANTHER" id="PTHR43081:SF1">
    <property type="entry name" value="ADENYLATE CYCLASE, TERMINAL-DIFFERENTIATION SPECIFIC"/>
    <property type="match status" value="1"/>
</dbReference>
<keyword evidence="5" id="KW-1185">Reference proteome</keyword>
<dbReference type="GO" id="GO:0035556">
    <property type="term" value="P:intracellular signal transduction"/>
    <property type="evidence" value="ECO:0007669"/>
    <property type="project" value="InterPro"/>
</dbReference>
<dbReference type="GO" id="GO:0004016">
    <property type="term" value="F:adenylate cyclase activity"/>
    <property type="evidence" value="ECO:0007669"/>
    <property type="project" value="UniProtKB-ARBA"/>
</dbReference>
<accession>A0A7C8LQE5</accession>
<dbReference type="Pfam" id="PF05226">
    <property type="entry name" value="CHASE2"/>
    <property type="match status" value="1"/>
</dbReference>
<dbReference type="InterPro" id="IPR001054">
    <property type="entry name" value="A/G_cyclase"/>
</dbReference>
<protein>
    <submittedName>
        <fullName evidence="4">CHASE2 domain-containing protein</fullName>
    </submittedName>
</protein>
<comment type="similarity">
    <text evidence="1">Belongs to the adenylyl cyclase class-3 family.</text>
</comment>
<evidence type="ECO:0000313" key="4">
    <source>
        <dbReference type="EMBL" id="KAE9634961.1"/>
    </source>
</evidence>
<name>A0A7C8LQE5_9FIRM</name>
<dbReference type="Pfam" id="PF00211">
    <property type="entry name" value="Guanylate_cyc"/>
    <property type="match status" value="1"/>
</dbReference>
<dbReference type="SMART" id="SM01080">
    <property type="entry name" value="CHASE2"/>
    <property type="match status" value="1"/>
</dbReference>
<feature type="transmembrane region" description="Helical" evidence="2">
    <location>
        <begin position="12"/>
        <end position="30"/>
    </location>
</feature>
<gene>
    <name evidence="4" type="ORF">GND95_06520</name>
</gene>
<feature type="transmembrane region" description="Helical" evidence="2">
    <location>
        <begin position="324"/>
        <end position="344"/>
    </location>
</feature>
<feature type="transmembrane region" description="Helical" evidence="2">
    <location>
        <begin position="299"/>
        <end position="317"/>
    </location>
</feature>
<keyword evidence="2" id="KW-1133">Transmembrane helix</keyword>
<evidence type="ECO:0000313" key="5">
    <source>
        <dbReference type="Proteomes" id="UP000483018"/>
    </source>
</evidence>
<dbReference type="Proteomes" id="UP000483018">
    <property type="component" value="Unassembled WGS sequence"/>
</dbReference>
<dbReference type="InterPro" id="IPR007890">
    <property type="entry name" value="CHASE2"/>
</dbReference>
<organism evidence="4 5">
    <name type="scientific">Defluviitalea raffinosedens</name>
    <dbReference type="NCBI Taxonomy" id="1450156"/>
    <lineage>
        <taxon>Bacteria</taxon>
        <taxon>Bacillati</taxon>
        <taxon>Bacillota</taxon>
        <taxon>Clostridia</taxon>
        <taxon>Lachnospirales</taxon>
        <taxon>Defluviitaleaceae</taxon>
        <taxon>Defluviitalea</taxon>
    </lineage>
</organism>
<dbReference type="GO" id="GO:0006171">
    <property type="term" value="P:cAMP biosynthetic process"/>
    <property type="evidence" value="ECO:0007669"/>
    <property type="project" value="TreeGrafter"/>
</dbReference>
<dbReference type="AlphaFoldDB" id="A0A7C8LQE5"/>
<evidence type="ECO:0000256" key="1">
    <source>
        <dbReference type="ARBA" id="ARBA00005381"/>
    </source>
</evidence>
<reference evidence="4 5" key="1">
    <citation type="submission" date="2019-12" db="EMBL/GenBank/DDBJ databases">
        <title>Defluviitalea raffinosedens, isolated from a biogas fermenter, genome sequencing and characterization.</title>
        <authorList>
            <person name="Rettenmaier R."/>
            <person name="Schneider M."/>
            <person name="Neuhaus K."/>
            <person name="Liebl W."/>
            <person name="Zverlov V."/>
        </authorList>
    </citation>
    <scope>NUCLEOTIDE SEQUENCE [LARGE SCALE GENOMIC DNA]</scope>
    <source>
        <strain evidence="4 5">249c-K6</strain>
    </source>
</reference>
<evidence type="ECO:0000256" key="2">
    <source>
        <dbReference type="SAM" id="Phobius"/>
    </source>
</evidence>
<dbReference type="SMART" id="SM00044">
    <property type="entry name" value="CYCc"/>
    <property type="match status" value="1"/>
</dbReference>
<keyword evidence="2" id="KW-0472">Membrane</keyword>
<feature type="domain" description="Guanylate cyclase" evidence="3">
    <location>
        <begin position="415"/>
        <end position="547"/>
    </location>
</feature>
<dbReference type="PROSITE" id="PS50125">
    <property type="entry name" value="GUANYLATE_CYCLASE_2"/>
    <property type="match status" value="1"/>
</dbReference>
<dbReference type="EMBL" id="WSLF01000004">
    <property type="protein sequence ID" value="KAE9634961.1"/>
    <property type="molecule type" value="Genomic_DNA"/>
</dbReference>
<comment type="caution">
    <text evidence="4">The sequence shown here is derived from an EMBL/GenBank/DDBJ whole genome shotgun (WGS) entry which is preliminary data.</text>
</comment>
<sequence length="596" mass="66848">MINFGGIFLNKKSLYFMICLFLVFSLFTYFNTFETLESNLQDSLLRSNKNKQIDTRVVVVGIDEESLGQIGQWPWPRSVHGALLNTISQGSPAVIGIDVIFSEPAPDPEEDAIFVDAVKNNGSVVIPVYGIFDETIKAEEMKTDELMEPFPELKEASVQGHINTIPDKDGVIRKTILHFDYQGEKIESFAWTLYKKYMEQHGQQPNIEDLPLDAWNRMLIDFSGKPGEVEYVSYASVLSGEVPPEYFEDRIVLVGPYGMGIADMYLTPLDHGTPMHGVEIHANIVQNLLNGNYKRSASFFVNLIILIVFSIFSYYFFRKYSPGWMFVLLMSVIGLYIVIAKGVYEKNIVLSIAYPVLLLIFTYIFAIAFRYIQEALERKRVTEVFGRYVAPQVVEKILSEGKEGLKLGGIRKEISVLFVDIRGFTPLSEKAEPEEIVEILNNYLNLCVESIFACGGTLDKFIGDATMAIFNAPLNLEDHAFKAVQTAWRMKEGSKALKEKLLERYGRTVEFGIGVNTGIAVIGNIGAQVRMDYTAIGDTVNTAARLESNAKPGQILISQATYEKVKDKVDVTPLGEIKVKGKEQGVPVYQLDGIKE</sequence>
<dbReference type="InterPro" id="IPR029787">
    <property type="entry name" value="Nucleotide_cyclase"/>
</dbReference>
<dbReference type="SUPFAM" id="SSF55073">
    <property type="entry name" value="Nucleotide cyclase"/>
    <property type="match status" value="1"/>
</dbReference>
<proteinExistence type="inferred from homology"/>
<dbReference type="CDD" id="cd07302">
    <property type="entry name" value="CHD"/>
    <property type="match status" value="1"/>
</dbReference>
<dbReference type="InterPro" id="IPR050697">
    <property type="entry name" value="Adenylyl/Guanylyl_Cyclase_3/4"/>
</dbReference>